<reference evidence="3 4" key="1">
    <citation type="submission" date="2016-04" db="EMBL/GenBank/DDBJ databases">
        <title>Peptidophaga gingivicola gen. nov., sp. nov., isolated from human subgingival plaque.</title>
        <authorList>
            <person name="Beall C.J."/>
            <person name="Mokrzan E.M."/>
            <person name="Griffen A.L."/>
            <person name="Leys E.J."/>
        </authorList>
    </citation>
    <scope>NUCLEOTIDE SEQUENCE [LARGE SCALE GENOMIC DNA]</scope>
    <source>
        <strain evidence="3 4">BA112</strain>
    </source>
</reference>
<proteinExistence type="predicted"/>
<gene>
    <name evidence="3" type="ORF">A4H34_01560</name>
</gene>
<keyword evidence="1" id="KW-0472">Membrane</keyword>
<feature type="domain" description="DUF58" evidence="2">
    <location>
        <begin position="244"/>
        <end position="312"/>
    </location>
</feature>
<keyword evidence="1" id="KW-0812">Transmembrane</keyword>
<dbReference type="PANTHER" id="PTHR34351">
    <property type="entry name" value="SLR1927 PROTEIN-RELATED"/>
    <property type="match status" value="1"/>
</dbReference>
<protein>
    <recommendedName>
        <fullName evidence="2">DUF58 domain-containing protein</fullName>
    </recommendedName>
</protein>
<dbReference type="Pfam" id="PF01882">
    <property type="entry name" value="DUF58"/>
    <property type="match status" value="1"/>
</dbReference>
<evidence type="ECO:0000313" key="3">
    <source>
        <dbReference type="EMBL" id="OAP85906.1"/>
    </source>
</evidence>
<keyword evidence="1" id="KW-1133">Transmembrane helix</keyword>
<sequence length="433" mass="46889">MAFLHVKESGARRPLRAGASRLRRAAASAADALRRLGERASGLPGVRRAIPVLRVVTGFGWAVLVLAILAWHYGRQRHWMELVCLAVLLGVAWIVAVAWTIGKVSYKVDLTLASSRVVSGETAVGELTVANTAARPCPSSVVEVPVGATVAQFGVPILSGDRAFNEIFTIPTHRRGVIPVGPVRSVRGDGLGLLRREQVWVERQDLYVHPKTVNVGSSSIGFIRDIEGAATHDLSSNDVAFHALRDYIPGDDRRNVHWKTTARIGKLMVRQFEETRRAHLLIVFDDDARSWASESEYELGVSVAASIGAAVLRERRELSFVSQLGPLPTSSPRPFLDGLTLLDARPGVVRLRDLARVAMDKTPNASVIALVTGSLVDVAEIHSGYAILPVNARTFALRADELGKTARSLIAGLPLVTVPRLDDLPLALRKAVT</sequence>
<name>A0A179B2H3_9ACTO</name>
<dbReference type="STRING" id="1823756.A4H34_01560"/>
<dbReference type="AlphaFoldDB" id="A0A179B2H3"/>
<feature type="transmembrane region" description="Helical" evidence="1">
    <location>
        <begin position="52"/>
        <end position="73"/>
    </location>
</feature>
<dbReference type="OrthoDB" id="9812729at2"/>
<comment type="caution">
    <text evidence="3">The sequence shown here is derived from an EMBL/GenBank/DDBJ whole genome shotgun (WGS) entry which is preliminary data.</text>
</comment>
<evidence type="ECO:0000313" key="4">
    <source>
        <dbReference type="Proteomes" id="UP000078368"/>
    </source>
</evidence>
<organism evidence="3 4">
    <name type="scientific">Peptidiphaga gingivicola</name>
    <dbReference type="NCBI Taxonomy" id="2741497"/>
    <lineage>
        <taxon>Bacteria</taxon>
        <taxon>Bacillati</taxon>
        <taxon>Actinomycetota</taxon>
        <taxon>Actinomycetes</taxon>
        <taxon>Actinomycetales</taxon>
        <taxon>Actinomycetaceae</taxon>
        <taxon>Peptidiphaga</taxon>
    </lineage>
</organism>
<dbReference type="EMBL" id="LVZK01000001">
    <property type="protein sequence ID" value="OAP85906.1"/>
    <property type="molecule type" value="Genomic_DNA"/>
</dbReference>
<evidence type="ECO:0000256" key="1">
    <source>
        <dbReference type="SAM" id="Phobius"/>
    </source>
</evidence>
<evidence type="ECO:0000259" key="2">
    <source>
        <dbReference type="Pfam" id="PF01882"/>
    </source>
</evidence>
<feature type="transmembrane region" description="Helical" evidence="1">
    <location>
        <begin position="79"/>
        <end position="101"/>
    </location>
</feature>
<keyword evidence="4" id="KW-1185">Reference proteome</keyword>
<dbReference type="InterPro" id="IPR002881">
    <property type="entry name" value="DUF58"/>
</dbReference>
<dbReference type="Proteomes" id="UP000078368">
    <property type="component" value="Unassembled WGS sequence"/>
</dbReference>
<accession>A0A179B2H3</accession>